<feature type="coiled-coil region" evidence="1">
    <location>
        <begin position="250"/>
        <end position="277"/>
    </location>
</feature>
<comment type="caution">
    <text evidence="3">The sequence shown here is derived from an EMBL/GenBank/DDBJ whole genome shotgun (WGS) entry which is preliminary data.</text>
</comment>
<proteinExistence type="predicted"/>
<name>A0A7J6LNI6_PEROL</name>
<dbReference type="Proteomes" id="UP000570595">
    <property type="component" value="Unassembled WGS sequence"/>
</dbReference>
<evidence type="ECO:0000313" key="4">
    <source>
        <dbReference type="Proteomes" id="UP000570595"/>
    </source>
</evidence>
<protein>
    <submittedName>
        <fullName evidence="3">Uncharacterized protein</fullName>
    </submittedName>
</protein>
<dbReference type="Gene3D" id="1.10.287.1490">
    <property type="match status" value="1"/>
</dbReference>
<dbReference type="EMBL" id="JABAHT010000219">
    <property type="protein sequence ID" value="KAF4660794.1"/>
    <property type="molecule type" value="Genomic_DNA"/>
</dbReference>
<feature type="coiled-coil region" evidence="1">
    <location>
        <begin position="481"/>
        <end position="620"/>
    </location>
</feature>
<keyword evidence="1" id="KW-0175">Coiled coil</keyword>
<organism evidence="3 4">
    <name type="scientific">Perkinsus olseni</name>
    <name type="common">Perkinsus atlanticus</name>
    <dbReference type="NCBI Taxonomy" id="32597"/>
    <lineage>
        <taxon>Eukaryota</taxon>
        <taxon>Sar</taxon>
        <taxon>Alveolata</taxon>
        <taxon>Perkinsozoa</taxon>
        <taxon>Perkinsea</taxon>
        <taxon>Perkinsida</taxon>
        <taxon>Perkinsidae</taxon>
        <taxon>Perkinsus</taxon>
    </lineage>
</organism>
<evidence type="ECO:0000256" key="1">
    <source>
        <dbReference type="SAM" id="Coils"/>
    </source>
</evidence>
<feature type="coiled-coil region" evidence="1">
    <location>
        <begin position="671"/>
        <end position="708"/>
    </location>
</feature>
<dbReference type="AlphaFoldDB" id="A0A7J6LNI6"/>
<feature type="compositionally biased region" description="Polar residues" evidence="2">
    <location>
        <begin position="115"/>
        <end position="137"/>
    </location>
</feature>
<reference evidence="3 4" key="1">
    <citation type="submission" date="2020-04" db="EMBL/GenBank/DDBJ databases">
        <title>Perkinsus olseni comparative genomics.</title>
        <authorList>
            <person name="Bogema D.R."/>
        </authorList>
    </citation>
    <scope>NUCLEOTIDE SEQUENCE [LARGE SCALE GENOMIC DNA]</scope>
    <source>
        <strain evidence="3">ATCC PRA-179</strain>
    </source>
</reference>
<dbReference type="OrthoDB" id="10379220at2759"/>
<feature type="region of interest" description="Disordered" evidence="2">
    <location>
        <begin position="115"/>
        <end position="142"/>
    </location>
</feature>
<feature type="region of interest" description="Disordered" evidence="2">
    <location>
        <begin position="198"/>
        <end position="240"/>
    </location>
</feature>
<evidence type="ECO:0000313" key="3">
    <source>
        <dbReference type="EMBL" id="KAF4660794.1"/>
    </source>
</evidence>
<gene>
    <name evidence="3" type="ORF">FOZ61_003756</name>
</gene>
<feature type="coiled-coil region" evidence="1">
    <location>
        <begin position="301"/>
        <end position="366"/>
    </location>
</feature>
<accession>A0A7J6LNI6</accession>
<evidence type="ECO:0000256" key="2">
    <source>
        <dbReference type="SAM" id="MobiDB-lite"/>
    </source>
</evidence>
<sequence>MATAASAAQDGLGNGGKDRTLNIEIVLHKSARQGRGGGKWRGNPNATLSIVKDASAGPELRWRRPTPLEVVVDDQEKGGGVQVVSPASTLPAMGVNYCSGSGGGDDVVRARTPSPVQASIQRVTSSSETKYASSGTGSREKLELMRRRVFGESGHHQQQQQQLHCSSASPASTIELPAAGQHEDTSSVVEHGGSLVTSRAAGATDELTRQTSRLQAEVEEGRRSRQAMEGTSRRNALESSHQAVCEAKELTDVKQENLRLQAQAKLLEEDLAIAVKERGRSRGQRKGAEREAEDISLIAEREFTRNRLEAAEARCADLQAEVELLRIGSEKVGVMEAELASLSTEVDRLTDELEEERRNSRRLAAGGQGRAVEGETRVLKKRIAELEYLNTRGEKELETATAAAKVEAGRVRQLQDTLRIERGKVSELEVLLDTAKEEKRLSSASTESLQHQSIRDQSFAVKAEMELSKRREQLIETRKLLRGKDQELHEASAALRSAEERCQRLESRAEAAEKEVEVTRRQVEELRRRVKDLKLELSSLCQRVDRKSAELASVIIERDELSYELEEANEKLSSATEQMGILKAAVEQESSQRQFLTLQHHGLQEECDRLQSTVEKLDQINTENMLAKGQAEKRVPEYGEVFGDRVSTVASLGRSQRHVIDYARRMVTMSLEDYNAEAARVAELTDQLSTERRQLERLLDQVDSIQRKKECERHYNGEMTLTVPKRLWGMLGRQYLLNPERIRQQRGLPLVASHR</sequence>